<dbReference type="Proteomes" id="UP000325155">
    <property type="component" value="Chromosome"/>
</dbReference>
<evidence type="ECO:0000256" key="5">
    <source>
        <dbReference type="ARBA" id="ARBA00022670"/>
    </source>
</evidence>
<dbReference type="AlphaFoldDB" id="A0A5C0UE92"/>
<dbReference type="InterPro" id="IPR050396">
    <property type="entry name" value="Glycosyltr_51/Transpeptidase"/>
</dbReference>
<dbReference type="SUPFAM" id="SSF56601">
    <property type="entry name" value="beta-lactamase/transpeptidase-like"/>
    <property type="match status" value="1"/>
</dbReference>
<dbReference type="PANTHER" id="PTHR32282:SF33">
    <property type="entry name" value="PEPTIDOGLYCAN GLYCOSYLTRANSFERASE"/>
    <property type="match status" value="1"/>
</dbReference>
<comment type="pathway">
    <text evidence="1">Cell wall biogenesis; peptidoglycan biosynthesis.</text>
</comment>
<evidence type="ECO:0000256" key="13">
    <source>
        <dbReference type="ARBA" id="ARBA00034000"/>
    </source>
</evidence>
<dbReference type="GO" id="GO:0008955">
    <property type="term" value="F:peptidoglycan glycosyltransferase activity"/>
    <property type="evidence" value="ECO:0007669"/>
    <property type="project" value="UniProtKB-EC"/>
</dbReference>
<dbReference type="SUPFAM" id="SSF53955">
    <property type="entry name" value="Lysozyme-like"/>
    <property type="match status" value="1"/>
</dbReference>
<feature type="transmembrane region" description="Helical" evidence="15">
    <location>
        <begin position="7"/>
        <end position="26"/>
    </location>
</feature>
<dbReference type="GO" id="GO:0006508">
    <property type="term" value="P:proteolysis"/>
    <property type="evidence" value="ECO:0007669"/>
    <property type="project" value="UniProtKB-KW"/>
</dbReference>
<keyword evidence="10" id="KW-0573">Peptidoglycan synthesis</keyword>
<dbReference type="PANTHER" id="PTHR32282">
    <property type="entry name" value="BINDING PROTEIN TRANSPEPTIDASE, PUTATIVE-RELATED"/>
    <property type="match status" value="1"/>
</dbReference>
<evidence type="ECO:0000256" key="15">
    <source>
        <dbReference type="SAM" id="Phobius"/>
    </source>
</evidence>
<accession>A0A5C0UE92</accession>
<evidence type="ECO:0000256" key="11">
    <source>
        <dbReference type="ARBA" id="ARBA00023268"/>
    </source>
</evidence>
<keyword evidence="4" id="KW-0121">Carboxypeptidase</keyword>
<dbReference type="GO" id="GO:0008658">
    <property type="term" value="F:penicillin binding"/>
    <property type="evidence" value="ECO:0007669"/>
    <property type="project" value="InterPro"/>
</dbReference>
<dbReference type="InterPro" id="IPR001460">
    <property type="entry name" value="PCN-bd_Tpept"/>
</dbReference>
<comment type="catalytic activity">
    <reaction evidence="14">
        <text>[GlcNAc-(1-&gt;4)-Mur2Ac(oyl-L-Ala-gamma-D-Glu-L-Lys-D-Ala-D-Ala)](n)-di-trans,octa-cis-undecaprenyl diphosphate + beta-D-GlcNAc-(1-&gt;4)-Mur2Ac(oyl-L-Ala-gamma-D-Glu-L-Lys-D-Ala-D-Ala)-di-trans,octa-cis-undecaprenyl diphosphate = [GlcNAc-(1-&gt;4)-Mur2Ac(oyl-L-Ala-gamma-D-Glu-L-Lys-D-Ala-D-Ala)](n+1)-di-trans,octa-cis-undecaprenyl diphosphate + di-trans,octa-cis-undecaprenyl diphosphate + H(+)</text>
        <dbReference type="Rhea" id="RHEA:23708"/>
        <dbReference type="Rhea" id="RHEA-COMP:9602"/>
        <dbReference type="Rhea" id="RHEA-COMP:9603"/>
        <dbReference type="ChEBI" id="CHEBI:15378"/>
        <dbReference type="ChEBI" id="CHEBI:58405"/>
        <dbReference type="ChEBI" id="CHEBI:60033"/>
        <dbReference type="ChEBI" id="CHEBI:78435"/>
        <dbReference type="EC" id="2.4.99.28"/>
    </reaction>
</comment>
<keyword evidence="8" id="KW-0378">Hydrolase</keyword>
<dbReference type="Pfam" id="PF00905">
    <property type="entry name" value="Transpeptidase"/>
    <property type="match status" value="1"/>
</dbReference>
<gene>
    <name evidence="18" type="ORF">FZC35_01085</name>
</gene>
<evidence type="ECO:0000313" key="19">
    <source>
        <dbReference type="Proteomes" id="UP000325155"/>
    </source>
</evidence>
<dbReference type="InterPro" id="IPR023346">
    <property type="entry name" value="Lysozyme-like_dom_sf"/>
</dbReference>
<dbReference type="GO" id="GO:0009252">
    <property type="term" value="P:peptidoglycan biosynthetic process"/>
    <property type="evidence" value="ECO:0007669"/>
    <property type="project" value="UniProtKB-UniPathway"/>
</dbReference>
<name>A0A5C0UE92_9PROT</name>
<dbReference type="UniPathway" id="UPA00219"/>
<keyword evidence="15" id="KW-1133">Transmembrane helix</keyword>
<evidence type="ECO:0000256" key="4">
    <source>
        <dbReference type="ARBA" id="ARBA00022645"/>
    </source>
</evidence>
<evidence type="ECO:0000259" key="16">
    <source>
        <dbReference type="Pfam" id="PF00905"/>
    </source>
</evidence>
<keyword evidence="15" id="KW-0812">Transmembrane</keyword>
<keyword evidence="19" id="KW-1185">Reference proteome</keyword>
<dbReference type="GO" id="GO:0009002">
    <property type="term" value="F:serine-type D-Ala-D-Ala carboxypeptidase activity"/>
    <property type="evidence" value="ECO:0007669"/>
    <property type="project" value="UniProtKB-EC"/>
</dbReference>
<dbReference type="GO" id="GO:0008360">
    <property type="term" value="P:regulation of cell shape"/>
    <property type="evidence" value="ECO:0007669"/>
    <property type="project" value="UniProtKB-KW"/>
</dbReference>
<dbReference type="OrthoDB" id="9766909at2"/>
<evidence type="ECO:0000256" key="3">
    <source>
        <dbReference type="ARBA" id="ARBA00007739"/>
    </source>
</evidence>
<keyword evidence="9" id="KW-0133">Cell shape</keyword>
<keyword evidence="15" id="KW-0472">Membrane</keyword>
<dbReference type="Gene3D" id="1.10.3810.10">
    <property type="entry name" value="Biosynthetic peptidoglycan transglycosylase-like"/>
    <property type="match status" value="1"/>
</dbReference>
<organism evidence="18 19">
    <name type="scientific">Candidatus Cytomitobacter indipagum</name>
    <dbReference type="NCBI Taxonomy" id="2601575"/>
    <lineage>
        <taxon>Bacteria</taxon>
        <taxon>Pseudomonadati</taxon>
        <taxon>Pseudomonadota</taxon>
        <taxon>Alphaproteobacteria</taxon>
        <taxon>Holosporales</taxon>
        <taxon>Holosporaceae</taxon>
        <taxon>Candidatus Cytomitobacter</taxon>
    </lineage>
</organism>
<evidence type="ECO:0000256" key="7">
    <source>
        <dbReference type="ARBA" id="ARBA00022679"/>
    </source>
</evidence>
<evidence type="ECO:0000256" key="10">
    <source>
        <dbReference type="ARBA" id="ARBA00022984"/>
    </source>
</evidence>
<evidence type="ECO:0000256" key="8">
    <source>
        <dbReference type="ARBA" id="ARBA00022801"/>
    </source>
</evidence>
<keyword evidence="5" id="KW-0645">Protease</keyword>
<dbReference type="EMBL" id="CP043315">
    <property type="protein sequence ID" value="QEK37973.1"/>
    <property type="molecule type" value="Genomic_DNA"/>
</dbReference>
<keyword evidence="6" id="KW-0328">Glycosyltransferase</keyword>
<evidence type="ECO:0000256" key="9">
    <source>
        <dbReference type="ARBA" id="ARBA00022960"/>
    </source>
</evidence>
<dbReference type="GO" id="GO:0030288">
    <property type="term" value="C:outer membrane-bounded periplasmic space"/>
    <property type="evidence" value="ECO:0007669"/>
    <property type="project" value="TreeGrafter"/>
</dbReference>
<dbReference type="InterPro" id="IPR001264">
    <property type="entry name" value="Glyco_trans_51"/>
</dbReference>
<keyword evidence="12" id="KW-0961">Cell wall biogenesis/degradation</keyword>
<evidence type="ECO:0000256" key="6">
    <source>
        <dbReference type="ARBA" id="ARBA00022676"/>
    </source>
</evidence>
<evidence type="ECO:0000256" key="1">
    <source>
        <dbReference type="ARBA" id="ARBA00004752"/>
    </source>
</evidence>
<comment type="catalytic activity">
    <reaction evidence="13">
        <text>Preferential cleavage: (Ac)2-L-Lys-D-Ala-|-D-Ala. Also transpeptidation of peptidyl-alanyl moieties that are N-acyl substituents of D-alanine.</text>
        <dbReference type="EC" id="3.4.16.4"/>
    </reaction>
</comment>
<sequence>MKLIWKITLHTLFISSISLILINITLPNVDNVFQMNLEPYIIFKDEKENLIATYGDIKYEDISMEEMPQDLINALISLEDRRFFHHFGIDIFSIFRALFKNLSSKKIVEGGSTITQQLAKNLLLHQSGKIPKRSYIRKIREAMLALKLERKFTKREIVNFYLNRVYFGSRTYGINAACWKYFGKSVKNATLFECACLVSLLQAPSRYASDQEKLNIRINSALKNMVEQEYITNEQKEVALLNKSHLMHQTHYSSIYYFTDWIVGNQIPSWIIDMKANLEIITTIDINMQQHAYKTILDTHSKNQQKWNVEHISLIASDHHGAIKSMVGGVSYSSGGFNRATQAMRQTGSAFKFFVYLSALRNGINPETLVDDSCPNINGWAPSNYYHKESGFLPMKEGLIKSINGITVRLAHHIGIDDIIDLAHELELSDDIPNNLSVSLGSSSASLLELVKAFGVVPNKGKYFQLYGIKKIINKENDEVLFESSQESSDQVVEEDTAREMGVIMQQIISRGTGKRIKLSYPAAGKSGSSQEYRDFWFVGFTPNLLIGTWCGNDDYLKPMKLNPGPNPSVMAWRDFALKTNPTEEEIKEWNDFFKDNKKYKVGFLEKNN</sequence>
<dbReference type="FunFam" id="1.10.3810.10:FF:000001">
    <property type="entry name" value="Penicillin-binding protein 1A"/>
    <property type="match status" value="1"/>
</dbReference>
<evidence type="ECO:0000256" key="12">
    <source>
        <dbReference type="ARBA" id="ARBA00023316"/>
    </source>
</evidence>
<evidence type="ECO:0000259" key="17">
    <source>
        <dbReference type="Pfam" id="PF00912"/>
    </source>
</evidence>
<comment type="similarity">
    <text evidence="3">In the N-terminal section; belongs to the glycosyltransferase 51 family.</text>
</comment>
<keyword evidence="7" id="KW-0808">Transferase</keyword>
<keyword evidence="11" id="KW-0511">Multifunctional enzyme</keyword>
<proteinExistence type="inferred from homology"/>
<feature type="domain" description="Glycosyl transferase family 51" evidence="17">
    <location>
        <begin position="49"/>
        <end position="225"/>
    </location>
</feature>
<dbReference type="Pfam" id="PF00912">
    <property type="entry name" value="Transgly"/>
    <property type="match status" value="1"/>
</dbReference>
<protein>
    <submittedName>
        <fullName evidence="18">Uncharacterized protein</fullName>
    </submittedName>
</protein>
<dbReference type="InterPro" id="IPR036950">
    <property type="entry name" value="PBP_transglycosylase"/>
</dbReference>
<evidence type="ECO:0000256" key="2">
    <source>
        <dbReference type="ARBA" id="ARBA00007090"/>
    </source>
</evidence>
<dbReference type="KEGG" id="cip:FZC35_01085"/>
<evidence type="ECO:0000256" key="14">
    <source>
        <dbReference type="ARBA" id="ARBA00049902"/>
    </source>
</evidence>
<comment type="similarity">
    <text evidence="2">In the C-terminal section; belongs to the transpeptidase family.</text>
</comment>
<evidence type="ECO:0000313" key="18">
    <source>
        <dbReference type="EMBL" id="QEK37973.1"/>
    </source>
</evidence>
<dbReference type="Gene3D" id="3.40.710.10">
    <property type="entry name" value="DD-peptidase/beta-lactamase superfamily"/>
    <property type="match status" value="1"/>
</dbReference>
<dbReference type="GO" id="GO:0071555">
    <property type="term" value="P:cell wall organization"/>
    <property type="evidence" value="ECO:0007669"/>
    <property type="project" value="UniProtKB-KW"/>
</dbReference>
<dbReference type="InterPro" id="IPR012338">
    <property type="entry name" value="Beta-lactam/transpept-like"/>
</dbReference>
<feature type="domain" description="Penicillin-binding protein transpeptidase" evidence="16">
    <location>
        <begin position="316"/>
        <end position="543"/>
    </location>
</feature>
<reference evidence="18 19" key="1">
    <citation type="submission" date="2019-08" db="EMBL/GenBank/DDBJ databases">
        <title>Highly reduced genomes of protist endosymbionts show evolutionary convergence.</title>
        <authorList>
            <person name="George E."/>
            <person name="Husnik F."/>
            <person name="Tashyreva D."/>
            <person name="Prokopchuk G."/>
            <person name="Horak A."/>
            <person name="Kwong W.K."/>
            <person name="Lukes J."/>
            <person name="Keeling P.J."/>
        </authorList>
    </citation>
    <scope>NUCLEOTIDE SEQUENCE [LARGE SCALE GENOMIC DNA]</scope>
    <source>
        <strain evidence="18">1605</strain>
    </source>
</reference>